<reference evidence="10 11" key="1">
    <citation type="submission" date="2018-06" db="EMBL/GenBank/DDBJ databases">
        <title>Paenibacillus montanisoli sp. nov., isolated from mountain area soil.</title>
        <authorList>
            <person name="Wu M."/>
        </authorList>
    </citation>
    <scope>NUCLEOTIDE SEQUENCE [LARGE SCALE GENOMIC DNA]</scope>
    <source>
        <strain evidence="10 11">RA17</strain>
    </source>
</reference>
<evidence type="ECO:0000256" key="8">
    <source>
        <dbReference type="ARBA" id="ARBA00055771"/>
    </source>
</evidence>
<comment type="subunit">
    <text evidence="7">Homodimer. The dihydroxyacetone kinase complex is composed of a homodimer of DhaM, a homodimer of DhaK and the subunit DhaL.</text>
</comment>
<keyword evidence="5 10" id="KW-0418">Kinase</keyword>
<dbReference type="EMBL" id="QLUW01000002">
    <property type="protein sequence ID" value="RAP76575.1"/>
    <property type="molecule type" value="Genomic_DNA"/>
</dbReference>
<name>A0A328U6J5_9BACL</name>
<dbReference type="RefSeq" id="WP_112882793.1">
    <property type="nucleotide sequence ID" value="NZ_QLUW01000002.1"/>
</dbReference>
<dbReference type="InterPro" id="IPR050861">
    <property type="entry name" value="Dihydroxyacetone_Kinase"/>
</dbReference>
<dbReference type="GO" id="GO:0019563">
    <property type="term" value="P:glycerol catabolic process"/>
    <property type="evidence" value="ECO:0007669"/>
    <property type="project" value="TreeGrafter"/>
</dbReference>
<organism evidence="10 11">
    <name type="scientific">Paenibacillus montanisoli</name>
    <dbReference type="NCBI Taxonomy" id="2081970"/>
    <lineage>
        <taxon>Bacteria</taxon>
        <taxon>Bacillati</taxon>
        <taxon>Bacillota</taxon>
        <taxon>Bacilli</taxon>
        <taxon>Bacillales</taxon>
        <taxon>Paenibacillaceae</taxon>
        <taxon>Paenibacillus</taxon>
    </lineage>
</organism>
<accession>A0A328U6J5</accession>
<dbReference type="InterPro" id="IPR004007">
    <property type="entry name" value="DhaL_dom"/>
</dbReference>
<evidence type="ECO:0000313" key="10">
    <source>
        <dbReference type="EMBL" id="RAP76575.1"/>
    </source>
</evidence>
<evidence type="ECO:0000313" key="11">
    <source>
        <dbReference type="Proteomes" id="UP000249260"/>
    </source>
</evidence>
<protein>
    <recommendedName>
        <fullName evidence="3">phosphoenolpyruvate--glycerone phosphotransferase</fullName>
        <ecNumber evidence="3">2.7.1.121</ecNumber>
    </recommendedName>
</protein>
<dbReference type="GO" id="GO:0004371">
    <property type="term" value="F:glycerone kinase activity"/>
    <property type="evidence" value="ECO:0007669"/>
    <property type="project" value="InterPro"/>
</dbReference>
<dbReference type="EC" id="2.7.1.121" evidence="3"/>
<dbReference type="SMART" id="SM01120">
    <property type="entry name" value="Dak2"/>
    <property type="match status" value="1"/>
</dbReference>
<dbReference type="OrthoDB" id="9800291at2"/>
<evidence type="ECO:0000256" key="1">
    <source>
        <dbReference type="ARBA" id="ARBA00001113"/>
    </source>
</evidence>
<feature type="domain" description="DhaL" evidence="9">
    <location>
        <begin position="7"/>
        <end position="207"/>
    </location>
</feature>
<sequence length="211" mass="22089">METIDVFMLRKMIANAGRHITENQVLLSDLDAAIGDGDHGVSMARGFAAVRDRVLQSESADIGTLLIDTGRMLMKEIGGTCGPLFGTFFLKMAPHGRDRAEISLMDWSAMLTDGLHGVMLLGKADVGDKTMLDALEPAVRVVAESASQSGSFVAAMTGAAEAAVTGAEKTAELVARKGRGRYQGNASLGHQDAGATSVALMMTGFSEALKA</sequence>
<evidence type="ECO:0000256" key="7">
    <source>
        <dbReference type="ARBA" id="ARBA00046577"/>
    </source>
</evidence>
<evidence type="ECO:0000256" key="4">
    <source>
        <dbReference type="ARBA" id="ARBA00022679"/>
    </source>
</evidence>
<dbReference type="NCBIfam" id="TIGR02365">
    <property type="entry name" value="dha_L_ycgS"/>
    <property type="match status" value="1"/>
</dbReference>
<dbReference type="GO" id="GO:0005829">
    <property type="term" value="C:cytosol"/>
    <property type="evidence" value="ECO:0007669"/>
    <property type="project" value="TreeGrafter"/>
</dbReference>
<keyword evidence="11" id="KW-1185">Reference proteome</keyword>
<comment type="function">
    <text evidence="8">ADP-binding subunit of the dihydroxyacetone kinase, which is responsible for the phosphoenolpyruvate (PEP)-dependent phosphorylation of dihydroxyacetone. DhaL-ADP is converted to DhaL-ATP via a phosphoryl group transfer from DhaM and transmits it to dihydroxyacetone binds to DhaK.</text>
</comment>
<evidence type="ECO:0000256" key="6">
    <source>
        <dbReference type="ARBA" id="ARBA00022798"/>
    </source>
</evidence>
<dbReference type="PROSITE" id="PS51480">
    <property type="entry name" value="DHAL"/>
    <property type="match status" value="1"/>
</dbReference>
<dbReference type="PANTHER" id="PTHR28629:SF4">
    <property type="entry name" value="TRIOKINASE_FMN CYCLASE"/>
    <property type="match status" value="1"/>
</dbReference>
<evidence type="ECO:0000256" key="3">
    <source>
        <dbReference type="ARBA" id="ARBA00012095"/>
    </source>
</evidence>
<comment type="pathway">
    <text evidence="2">Polyol metabolism; glycerol degradation.</text>
</comment>
<dbReference type="SUPFAM" id="SSF101473">
    <property type="entry name" value="DhaL-like"/>
    <property type="match status" value="1"/>
</dbReference>
<dbReference type="AlphaFoldDB" id="A0A328U6J5"/>
<dbReference type="InterPro" id="IPR012737">
    <property type="entry name" value="DhaK_L_YcgS"/>
</dbReference>
<dbReference type="Gene3D" id="1.25.40.340">
    <property type="match status" value="1"/>
</dbReference>
<comment type="caution">
    <text evidence="10">The sequence shown here is derived from an EMBL/GenBank/DDBJ whole genome shotgun (WGS) entry which is preliminary data.</text>
</comment>
<evidence type="ECO:0000256" key="2">
    <source>
        <dbReference type="ARBA" id="ARBA00004745"/>
    </source>
</evidence>
<dbReference type="Proteomes" id="UP000249260">
    <property type="component" value="Unassembled WGS sequence"/>
</dbReference>
<dbReference type="FunFam" id="1.25.40.340:FF:000002">
    <property type="entry name" value="Dihydroxyacetone kinase, L subunit"/>
    <property type="match status" value="1"/>
</dbReference>
<gene>
    <name evidence="10" type="primary">dhaL</name>
    <name evidence="10" type="ORF">DL346_14500</name>
</gene>
<dbReference type="Pfam" id="PF02734">
    <property type="entry name" value="Dak2"/>
    <property type="match status" value="1"/>
</dbReference>
<dbReference type="GO" id="GO:0047324">
    <property type="term" value="F:phosphoenolpyruvate-glycerone phosphotransferase activity"/>
    <property type="evidence" value="ECO:0007669"/>
    <property type="project" value="UniProtKB-EC"/>
</dbReference>
<keyword evidence="6" id="KW-0319">Glycerol metabolism</keyword>
<keyword evidence="4" id="KW-0808">Transferase</keyword>
<dbReference type="PANTHER" id="PTHR28629">
    <property type="entry name" value="TRIOKINASE/FMN CYCLASE"/>
    <property type="match status" value="1"/>
</dbReference>
<comment type="catalytic activity">
    <reaction evidence="1">
        <text>dihydroxyacetone + phosphoenolpyruvate = dihydroxyacetone phosphate + pyruvate</text>
        <dbReference type="Rhea" id="RHEA:18381"/>
        <dbReference type="ChEBI" id="CHEBI:15361"/>
        <dbReference type="ChEBI" id="CHEBI:16016"/>
        <dbReference type="ChEBI" id="CHEBI:57642"/>
        <dbReference type="ChEBI" id="CHEBI:58702"/>
        <dbReference type="EC" id="2.7.1.121"/>
    </reaction>
</comment>
<proteinExistence type="predicted"/>
<evidence type="ECO:0000256" key="5">
    <source>
        <dbReference type="ARBA" id="ARBA00022777"/>
    </source>
</evidence>
<evidence type="ECO:0000259" key="9">
    <source>
        <dbReference type="PROSITE" id="PS51480"/>
    </source>
</evidence>
<dbReference type="InterPro" id="IPR036117">
    <property type="entry name" value="DhaL_dom_sf"/>
</dbReference>